<protein>
    <submittedName>
        <fullName evidence="1">Uncharacterized protein</fullName>
    </submittedName>
</protein>
<name>A0A6C0D677_9ZZZZ</name>
<dbReference type="EMBL" id="MN739535">
    <property type="protein sequence ID" value="QHT11624.1"/>
    <property type="molecule type" value="Genomic_DNA"/>
</dbReference>
<sequence length="212" mass="24864">MAEQNIETINTRIKQEICYETLAELTDAKLMSQYKECNSVKNEIKKLSEILIKYTDEETKEKIIFEYLVQLIPPGTKGVIRGNKFNNIVKQYITKLALDTERFDICFEKKCNTHLTSEKPDWYILEKSTNKILIGMNQLDLWGGGQQLNRGYKYIENNKHNNINSKLLCVVCNEIQFKSKKNKTYKLFKIGFENNTLCYLNNLQNIISSYFN</sequence>
<proteinExistence type="predicted"/>
<organism evidence="1">
    <name type="scientific">viral metagenome</name>
    <dbReference type="NCBI Taxonomy" id="1070528"/>
    <lineage>
        <taxon>unclassified sequences</taxon>
        <taxon>metagenomes</taxon>
        <taxon>organismal metagenomes</taxon>
    </lineage>
</organism>
<accession>A0A6C0D677</accession>
<evidence type="ECO:0000313" key="1">
    <source>
        <dbReference type="EMBL" id="QHT11624.1"/>
    </source>
</evidence>
<dbReference type="AlphaFoldDB" id="A0A6C0D677"/>
<reference evidence="1" key="1">
    <citation type="journal article" date="2020" name="Nature">
        <title>Giant virus diversity and host interactions through global metagenomics.</title>
        <authorList>
            <person name="Schulz F."/>
            <person name="Roux S."/>
            <person name="Paez-Espino D."/>
            <person name="Jungbluth S."/>
            <person name="Walsh D.A."/>
            <person name="Denef V.J."/>
            <person name="McMahon K.D."/>
            <person name="Konstantinidis K.T."/>
            <person name="Eloe-Fadrosh E.A."/>
            <person name="Kyrpides N.C."/>
            <person name="Woyke T."/>
        </authorList>
    </citation>
    <scope>NUCLEOTIDE SEQUENCE</scope>
    <source>
        <strain evidence="1">GVMAG-M-3300023174-116</strain>
    </source>
</reference>